<evidence type="ECO:0000256" key="1">
    <source>
        <dbReference type="ARBA" id="ARBA00006754"/>
    </source>
</evidence>
<sequence length="547" mass="60259">MNLTATTLEEIFHLVLPVGTELLTPDANLRVSVSWACSSRPSPPAFPTLEGGELALINMEDLRVFEASGDLGNVISRLREAAISGVAAQGRLSRNARETAVRESVPLFAIPDGVSLLQVERDIIRLIVDRSAYVLQRASDLQRDLNQITLDGGGQKAIAAQIHHVTNQPFLVLDDAGHIVTAAGAERARGGIASLQAALPNVMRLRSWAVGKSGEELANSVETWELEDRFPLRDCNRVAIGAVVAAERIQGYCMLLRRTGDPPNLSPIEEMAIVQGAAAVALDWVTRNAVGAAEERMRASFLDELLGSNIADEQAWIRRGRSLGYALDQPHVAWMVEAQGLEPWPDVLFTALARRNFKVLSSSRDQSLLLYLPVDPEGDESNAAGKQLAQDLVEDLTRVVSDSEIHIGIGNAVHSLSAWLQSQQQAWECLRANKRWGSSSVTQFEDLGLYRYLTALRSFPETEHFYQSTLVDLIAYDNSHKAGLMQTLDAFFACHGNISQTAAYLQVHRNTLTYRLNRIHTITQIDLEEADARFGLQLALKLRNLYV</sequence>
<evidence type="ECO:0000313" key="4">
    <source>
        <dbReference type="EMBL" id="MYD91247.1"/>
    </source>
</evidence>
<evidence type="ECO:0000259" key="3">
    <source>
        <dbReference type="Pfam" id="PF17853"/>
    </source>
</evidence>
<dbReference type="InterPro" id="IPR009057">
    <property type="entry name" value="Homeodomain-like_sf"/>
</dbReference>
<comment type="caution">
    <text evidence="4">The sequence shown here is derived from an EMBL/GenBank/DDBJ whole genome shotgun (WGS) entry which is preliminary data.</text>
</comment>
<dbReference type="SUPFAM" id="SSF46689">
    <property type="entry name" value="Homeodomain-like"/>
    <property type="match status" value="1"/>
</dbReference>
<dbReference type="InterPro" id="IPR042070">
    <property type="entry name" value="PucR_C-HTH_sf"/>
</dbReference>
<evidence type="ECO:0000259" key="2">
    <source>
        <dbReference type="Pfam" id="PF13556"/>
    </source>
</evidence>
<accession>A0A6B1DW91</accession>
<evidence type="ECO:0008006" key="5">
    <source>
        <dbReference type="Google" id="ProtNLM"/>
    </source>
</evidence>
<comment type="similarity">
    <text evidence="1">Belongs to the CdaR family.</text>
</comment>
<dbReference type="EMBL" id="VXPY01000093">
    <property type="protein sequence ID" value="MYD91247.1"/>
    <property type="molecule type" value="Genomic_DNA"/>
</dbReference>
<dbReference type="Gene3D" id="1.10.10.2840">
    <property type="entry name" value="PucR C-terminal helix-turn-helix domain"/>
    <property type="match status" value="1"/>
</dbReference>
<dbReference type="InterPro" id="IPR025736">
    <property type="entry name" value="PucR_C-HTH_dom"/>
</dbReference>
<gene>
    <name evidence="4" type="ORF">F4Y08_13075</name>
</gene>
<feature type="domain" description="PucR C-terminal helix-turn-helix" evidence="2">
    <location>
        <begin position="484"/>
        <end position="542"/>
    </location>
</feature>
<protein>
    <recommendedName>
        <fullName evidence="5">PucR family transcriptional regulator</fullName>
    </recommendedName>
</protein>
<name>A0A6B1DW91_9CHLR</name>
<feature type="domain" description="CdaR GGDEF-like" evidence="3">
    <location>
        <begin position="311"/>
        <end position="432"/>
    </location>
</feature>
<dbReference type="PANTHER" id="PTHR33744:SF1">
    <property type="entry name" value="DNA-BINDING TRANSCRIPTIONAL ACTIVATOR ADER"/>
    <property type="match status" value="1"/>
</dbReference>
<dbReference type="Pfam" id="PF17853">
    <property type="entry name" value="GGDEF_2"/>
    <property type="match status" value="1"/>
</dbReference>
<reference evidence="4" key="1">
    <citation type="submission" date="2019-09" db="EMBL/GenBank/DDBJ databases">
        <title>Characterisation of the sponge microbiome using genome-centric metagenomics.</title>
        <authorList>
            <person name="Engelberts J.P."/>
            <person name="Robbins S.J."/>
            <person name="De Goeij J.M."/>
            <person name="Aranda M."/>
            <person name="Bell S.C."/>
            <person name="Webster N.S."/>
        </authorList>
    </citation>
    <scope>NUCLEOTIDE SEQUENCE</scope>
    <source>
        <strain evidence="4">SB0662_bin_9</strain>
    </source>
</reference>
<dbReference type="PANTHER" id="PTHR33744">
    <property type="entry name" value="CARBOHYDRATE DIACID REGULATOR"/>
    <property type="match status" value="1"/>
</dbReference>
<organism evidence="4">
    <name type="scientific">Caldilineaceae bacterium SB0662_bin_9</name>
    <dbReference type="NCBI Taxonomy" id="2605258"/>
    <lineage>
        <taxon>Bacteria</taxon>
        <taxon>Bacillati</taxon>
        <taxon>Chloroflexota</taxon>
        <taxon>Caldilineae</taxon>
        <taxon>Caldilineales</taxon>
        <taxon>Caldilineaceae</taxon>
    </lineage>
</organism>
<dbReference type="Pfam" id="PF13556">
    <property type="entry name" value="HTH_30"/>
    <property type="match status" value="1"/>
</dbReference>
<proteinExistence type="inferred from homology"/>
<dbReference type="InterPro" id="IPR041522">
    <property type="entry name" value="CdaR_GGDEF"/>
</dbReference>
<dbReference type="InterPro" id="IPR051448">
    <property type="entry name" value="CdaR-like_regulators"/>
</dbReference>
<dbReference type="AlphaFoldDB" id="A0A6B1DW91"/>